<dbReference type="AlphaFoldDB" id="A0A493T9H6"/>
<comment type="cofactor">
    <cofactor evidence="1">
        <name>NAD(+)</name>
        <dbReference type="ChEBI" id="CHEBI:57540"/>
    </cofactor>
</comment>
<evidence type="ECO:0000256" key="4">
    <source>
        <dbReference type="ARBA" id="ARBA00004184"/>
    </source>
</evidence>
<evidence type="ECO:0000256" key="7">
    <source>
        <dbReference type="ARBA" id="ARBA00022729"/>
    </source>
</evidence>
<evidence type="ECO:0000256" key="11">
    <source>
        <dbReference type="ARBA" id="ARBA00023002"/>
    </source>
</evidence>
<keyword evidence="7" id="KW-0732">Signal</keyword>
<evidence type="ECO:0000256" key="3">
    <source>
        <dbReference type="ARBA" id="ARBA00001974"/>
    </source>
</evidence>
<evidence type="ECO:0000256" key="12">
    <source>
        <dbReference type="ARBA" id="ARBA00023027"/>
    </source>
</evidence>
<dbReference type="GO" id="GO:0051786">
    <property type="term" value="F:all-trans-retinol 13,14-reductase activity"/>
    <property type="evidence" value="ECO:0007669"/>
    <property type="project" value="TreeGrafter"/>
</dbReference>
<keyword evidence="12" id="KW-0520">NAD</keyword>
<evidence type="ECO:0000256" key="1">
    <source>
        <dbReference type="ARBA" id="ARBA00001911"/>
    </source>
</evidence>
<keyword evidence="9" id="KW-0274">FAD</keyword>
<proteinExistence type="predicted"/>
<sequence>GRGATATWTRPRRSLVPARPPCPGAPDPLCHCACPCPLQIEYISGGSPLTNQHYIASPRGEIYGIDHGTARMQAEAIATMRPQTAVPNLYLTGQDVSMCGFMGALHGALFCAGAVLNRNLYLDVLRLRKRTRAPTNNYKKRD</sequence>
<keyword evidence="11" id="KW-0560">Oxidoreductase</keyword>
<evidence type="ECO:0000313" key="15">
    <source>
        <dbReference type="Ensembl" id="ENSAPLP00000022353.1"/>
    </source>
</evidence>
<keyword evidence="13" id="KW-0443">Lipid metabolism</keyword>
<keyword evidence="16" id="KW-1185">Reference proteome</keyword>
<evidence type="ECO:0000256" key="14">
    <source>
        <dbReference type="ARBA" id="ARBA00023136"/>
    </source>
</evidence>
<name>A0A493T9H6_ANAPP</name>
<evidence type="ECO:0000256" key="10">
    <source>
        <dbReference type="ARBA" id="ARBA00022857"/>
    </source>
</evidence>
<dbReference type="InterPro" id="IPR052206">
    <property type="entry name" value="Retinol_saturase"/>
</dbReference>
<dbReference type="Proteomes" id="UP000016666">
    <property type="component" value="Unassembled WGS sequence"/>
</dbReference>
<organism evidence="15 16">
    <name type="scientific">Anas platyrhynchos platyrhynchos</name>
    <name type="common">Northern mallard</name>
    <dbReference type="NCBI Taxonomy" id="8840"/>
    <lineage>
        <taxon>Eukaryota</taxon>
        <taxon>Metazoa</taxon>
        <taxon>Chordata</taxon>
        <taxon>Craniata</taxon>
        <taxon>Vertebrata</taxon>
        <taxon>Euteleostomi</taxon>
        <taxon>Archelosauria</taxon>
        <taxon>Archosauria</taxon>
        <taxon>Dinosauria</taxon>
        <taxon>Saurischia</taxon>
        <taxon>Theropoda</taxon>
        <taxon>Coelurosauria</taxon>
        <taxon>Aves</taxon>
        <taxon>Neognathae</taxon>
        <taxon>Galloanserae</taxon>
        <taxon>Anseriformes</taxon>
        <taxon>Anatidae</taxon>
        <taxon>Anatinae</taxon>
        <taxon>Anas</taxon>
    </lineage>
</organism>
<dbReference type="Ensembl" id="ENSAPLT00000042691.1">
    <property type="protein sequence ID" value="ENSAPLP00000022353.1"/>
    <property type="gene ID" value="ENSAPLG00000028524.1"/>
</dbReference>
<dbReference type="GeneTree" id="ENSGT00390000017613"/>
<dbReference type="OMA" id="PLCHCAC"/>
<evidence type="ECO:0000256" key="6">
    <source>
        <dbReference type="ARBA" id="ARBA00022630"/>
    </source>
</evidence>
<dbReference type="PANTHER" id="PTHR46091:SF1">
    <property type="entry name" value="ALL-TRANS-RETINOL 13,14-REDUCTASE"/>
    <property type="match status" value="1"/>
</dbReference>
<comment type="subcellular location">
    <subcellularLocation>
        <location evidence="4">Endomembrane system</location>
        <topology evidence="4">Peripheral membrane protein</topology>
    </subcellularLocation>
    <subcellularLocation>
        <location evidence="5">Endoplasmic reticulum membrane</location>
    </subcellularLocation>
</comment>
<protein>
    <submittedName>
        <fullName evidence="15">Uncharacterized protein</fullName>
    </submittedName>
</protein>
<dbReference type="STRING" id="8840.ENSAPLP00000022353"/>
<dbReference type="PANTHER" id="PTHR46091">
    <property type="entry name" value="BLR7054 PROTEIN"/>
    <property type="match status" value="1"/>
</dbReference>
<evidence type="ECO:0000256" key="13">
    <source>
        <dbReference type="ARBA" id="ARBA00023098"/>
    </source>
</evidence>
<evidence type="ECO:0000256" key="8">
    <source>
        <dbReference type="ARBA" id="ARBA00022824"/>
    </source>
</evidence>
<keyword evidence="14" id="KW-0472">Membrane</keyword>
<reference evidence="15" key="3">
    <citation type="submission" date="2025-09" db="UniProtKB">
        <authorList>
            <consortium name="Ensembl"/>
        </authorList>
    </citation>
    <scope>IDENTIFICATION</scope>
</reference>
<evidence type="ECO:0000256" key="5">
    <source>
        <dbReference type="ARBA" id="ARBA00004586"/>
    </source>
</evidence>
<keyword evidence="6" id="KW-0285">Flavoprotein</keyword>
<comment type="cofactor">
    <cofactor evidence="2">
        <name>NADP(+)</name>
        <dbReference type="ChEBI" id="CHEBI:58349"/>
    </cofactor>
</comment>
<keyword evidence="8" id="KW-0256">Endoplasmic reticulum</keyword>
<accession>A0A493T9H6</accession>
<keyword evidence="10" id="KW-0521">NADP</keyword>
<reference evidence="16" key="1">
    <citation type="submission" date="2017-10" db="EMBL/GenBank/DDBJ databases">
        <title>A new Pekin duck reference genome.</title>
        <authorList>
            <person name="Hou Z.-C."/>
            <person name="Zhou Z.-K."/>
            <person name="Zhu F."/>
            <person name="Hou S.-S."/>
        </authorList>
    </citation>
    <scope>NUCLEOTIDE SEQUENCE [LARGE SCALE GENOMIC DNA]</scope>
</reference>
<comment type="cofactor">
    <cofactor evidence="3">
        <name>FAD</name>
        <dbReference type="ChEBI" id="CHEBI:57692"/>
    </cofactor>
</comment>
<reference evidence="15" key="2">
    <citation type="submission" date="2025-08" db="UniProtKB">
        <authorList>
            <consortium name="Ensembl"/>
        </authorList>
    </citation>
    <scope>IDENTIFICATION</scope>
</reference>
<evidence type="ECO:0000313" key="16">
    <source>
        <dbReference type="Proteomes" id="UP000016666"/>
    </source>
</evidence>
<dbReference type="GO" id="GO:0005789">
    <property type="term" value="C:endoplasmic reticulum membrane"/>
    <property type="evidence" value="ECO:0007669"/>
    <property type="project" value="UniProtKB-SubCell"/>
</dbReference>
<evidence type="ECO:0000256" key="2">
    <source>
        <dbReference type="ARBA" id="ARBA00001937"/>
    </source>
</evidence>
<evidence type="ECO:0000256" key="9">
    <source>
        <dbReference type="ARBA" id="ARBA00022827"/>
    </source>
</evidence>